<dbReference type="GO" id="GO:0019120">
    <property type="term" value="F:hydrolase activity, acting on acid halide bonds, in C-halide compounds"/>
    <property type="evidence" value="ECO:0007669"/>
    <property type="project" value="InterPro"/>
</dbReference>
<dbReference type="InterPro" id="IPR036412">
    <property type="entry name" value="HAD-like_sf"/>
</dbReference>
<name>A0A8K0REJ0_9PLEO</name>
<proteinExistence type="inferred from homology"/>
<dbReference type="SUPFAM" id="SSF56784">
    <property type="entry name" value="HAD-like"/>
    <property type="match status" value="1"/>
</dbReference>
<organism evidence="4 5">
    <name type="scientific">Paraphoma chrysanthemicola</name>
    <dbReference type="NCBI Taxonomy" id="798071"/>
    <lineage>
        <taxon>Eukaryota</taxon>
        <taxon>Fungi</taxon>
        <taxon>Dikarya</taxon>
        <taxon>Ascomycota</taxon>
        <taxon>Pezizomycotina</taxon>
        <taxon>Dothideomycetes</taxon>
        <taxon>Pleosporomycetidae</taxon>
        <taxon>Pleosporales</taxon>
        <taxon>Pleosporineae</taxon>
        <taxon>Phaeosphaeriaceae</taxon>
        <taxon>Paraphoma</taxon>
    </lineage>
</organism>
<comment type="caution">
    <text evidence="4">The sequence shown here is derived from an EMBL/GenBank/DDBJ whole genome shotgun (WGS) entry which is preliminary data.</text>
</comment>
<sequence length="317" mass="35255">MAGPLRPVQNDLTSPIPVPIPKKNTKATASITMPLDPMPRALLFDVFGTCVDWRKSVVNELHAQSHAALNAATASLASTVRLKASNMSLEHWSSFAQQWRDSYKRFTKRLAQDPTTPWVSVDEHHLRSLRELMAEWQIEGLWDDEQVRSISLIWHRLEPWADSAMGVALLNRLFYTCTLSNGNLSLLGDLRTFSGIPFTHLFSAELFGTYKPSPKVYLGAADKLSLPPQECVMVAAHLNDLQAAKQNGLQTIYVERPGEEDWEADEVEKARQGNFVDLWIDAKEGSKGFITVAERLGIDVTDASQARRLSSSAPTGA</sequence>
<dbReference type="SFLD" id="SFLDG01129">
    <property type="entry name" value="C1.5:_HAD__Beta-PGM__Phosphata"/>
    <property type="match status" value="1"/>
</dbReference>
<dbReference type="EMBL" id="JAGMVJ010000004">
    <property type="protein sequence ID" value="KAH7091020.1"/>
    <property type="molecule type" value="Genomic_DNA"/>
</dbReference>
<dbReference type="GO" id="GO:0016791">
    <property type="term" value="F:phosphatase activity"/>
    <property type="evidence" value="ECO:0007669"/>
    <property type="project" value="UniProtKB-ARBA"/>
</dbReference>
<dbReference type="NCBIfam" id="TIGR01428">
    <property type="entry name" value="HAD_type_II"/>
    <property type="match status" value="1"/>
</dbReference>
<dbReference type="InterPro" id="IPR023198">
    <property type="entry name" value="PGP-like_dom2"/>
</dbReference>
<evidence type="ECO:0000256" key="3">
    <source>
        <dbReference type="SAM" id="MobiDB-lite"/>
    </source>
</evidence>
<dbReference type="OrthoDB" id="40579at2759"/>
<feature type="region of interest" description="Disordered" evidence="3">
    <location>
        <begin position="1"/>
        <end position="21"/>
    </location>
</feature>
<dbReference type="InterPro" id="IPR006439">
    <property type="entry name" value="HAD-SF_hydro_IA"/>
</dbReference>
<evidence type="ECO:0000256" key="1">
    <source>
        <dbReference type="ARBA" id="ARBA00008106"/>
    </source>
</evidence>
<dbReference type="SFLD" id="SFLDS00003">
    <property type="entry name" value="Haloacid_Dehalogenase"/>
    <property type="match status" value="1"/>
</dbReference>
<dbReference type="Pfam" id="PF00702">
    <property type="entry name" value="Hydrolase"/>
    <property type="match status" value="1"/>
</dbReference>
<dbReference type="NCBIfam" id="TIGR01493">
    <property type="entry name" value="HAD-SF-IA-v2"/>
    <property type="match status" value="1"/>
</dbReference>
<gene>
    <name evidence="4" type="ORF">FB567DRAFT_517656</name>
</gene>
<accession>A0A8K0REJ0</accession>
<dbReference type="PANTHER" id="PTHR43316:SF3">
    <property type="entry name" value="HALOACID DEHALOGENASE, TYPE II (AFU_ORTHOLOGUE AFUA_2G07750)-RELATED"/>
    <property type="match status" value="1"/>
</dbReference>
<dbReference type="InterPro" id="IPR051540">
    <property type="entry name" value="S-2-haloacid_dehalogenase"/>
</dbReference>
<keyword evidence="2" id="KW-0378">Hydrolase</keyword>
<dbReference type="PRINTS" id="PR00413">
    <property type="entry name" value="HADHALOGNASE"/>
</dbReference>
<dbReference type="AlphaFoldDB" id="A0A8K0REJ0"/>
<reference evidence="4" key="1">
    <citation type="journal article" date="2021" name="Nat. Commun.">
        <title>Genetic determinants of endophytism in the Arabidopsis root mycobiome.</title>
        <authorList>
            <person name="Mesny F."/>
            <person name="Miyauchi S."/>
            <person name="Thiergart T."/>
            <person name="Pickel B."/>
            <person name="Atanasova L."/>
            <person name="Karlsson M."/>
            <person name="Huettel B."/>
            <person name="Barry K.W."/>
            <person name="Haridas S."/>
            <person name="Chen C."/>
            <person name="Bauer D."/>
            <person name="Andreopoulos W."/>
            <person name="Pangilinan J."/>
            <person name="LaButti K."/>
            <person name="Riley R."/>
            <person name="Lipzen A."/>
            <person name="Clum A."/>
            <person name="Drula E."/>
            <person name="Henrissat B."/>
            <person name="Kohler A."/>
            <person name="Grigoriev I.V."/>
            <person name="Martin F.M."/>
            <person name="Hacquard S."/>
        </authorList>
    </citation>
    <scope>NUCLEOTIDE SEQUENCE</scope>
    <source>
        <strain evidence="4">MPI-SDFR-AT-0120</strain>
    </source>
</reference>
<dbReference type="InterPro" id="IPR006328">
    <property type="entry name" value="2-HAD"/>
</dbReference>
<evidence type="ECO:0000256" key="2">
    <source>
        <dbReference type="ARBA" id="ARBA00022801"/>
    </source>
</evidence>
<dbReference type="Gene3D" id="1.10.150.240">
    <property type="entry name" value="Putative phosphatase, domain 2"/>
    <property type="match status" value="1"/>
</dbReference>
<dbReference type="Gene3D" id="3.40.50.1000">
    <property type="entry name" value="HAD superfamily/HAD-like"/>
    <property type="match status" value="1"/>
</dbReference>
<evidence type="ECO:0000313" key="5">
    <source>
        <dbReference type="Proteomes" id="UP000813461"/>
    </source>
</evidence>
<comment type="similarity">
    <text evidence="1">Belongs to the HAD-like hydrolase superfamily. S-2-haloalkanoic acid dehalogenase family.</text>
</comment>
<keyword evidence="5" id="KW-1185">Reference proteome</keyword>
<dbReference type="PANTHER" id="PTHR43316">
    <property type="entry name" value="HYDROLASE, HALOACID DELAHOGENASE-RELATED"/>
    <property type="match status" value="1"/>
</dbReference>
<dbReference type="Proteomes" id="UP000813461">
    <property type="component" value="Unassembled WGS sequence"/>
</dbReference>
<protein>
    <submittedName>
        <fullName evidence="4">HAD-like domain-containing protein</fullName>
    </submittedName>
</protein>
<dbReference type="InterPro" id="IPR023214">
    <property type="entry name" value="HAD_sf"/>
</dbReference>
<evidence type="ECO:0000313" key="4">
    <source>
        <dbReference type="EMBL" id="KAH7091020.1"/>
    </source>
</evidence>